<dbReference type="InterPro" id="IPR013083">
    <property type="entry name" value="Znf_RING/FYVE/PHD"/>
</dbReference>
<dbReference type="InterPro" id="IPR001841">
    <property type="entry name" value="Znf_RING"/>
</dbReference>
<proteinExistence type="predicted"/>
<protein>
    <submittedName>
        <fullName evidence="9">RING finger</fullName>
    </submittedName>
</protein>
<feature type="compositionally biased region" description="Polar residues" evidence="6">
    <location>
        <begin position="103"/>
        <end position="118"/>
    </location>
</feature>
<dbReference type="SMART" id="SM00184">
    <property type="entry name" value="RING"/>
    <property type="match status" value="1"/>
</dbReference>
<reference evidence="9" key="1">
    <citation type="submission" date="2019-07" db="EMBL/GenBank/DDBJ databases">
        <title>Hyphodiscus hymeniophilus genome sequencing and assembly.</title>
        <authorList>
            <person name="Kramer G."/>
            <person name="Nodwell J."/>
        </authorList>
    </citation>
    <scope>NUCLEOTIDE SEQUENCE</scope>
    <source>
        <strain evidence="9">ATCC 34498</strain>
    </source>
</reference>
<dbReference type="InterPro" id="IPR011422">
    <property type="entry name" value="BRAP2/ETP1_RRM"/>
</dbReference>
<dbReference type="Gene3D" id="3.30.40.10">
    <property type="entry name" value="Zinc/RING finger domain, C3HC4 (zinc finger)"/>
    <property type="match status" value="2"/>
</dbReference>
<evidence type="ECO:0000256" key="6">
    <source>
        <dbReference type="SAM" id="MobiDB-lite"/>
    </source>
</evidence>
<dbReference type="OrthoDB" id="273556at2759"/>
<evidence type="ECO:0000256" key="5">
    <source>
        <dbReference type="SAM" id="Coils"/>
    </source>
</evidence>
<dbReference type="SMART" id="SM00290">
    <property type="entry name" value="ZnF_UBP"/>
    <property type="match status" value="1"/>
</dbReference>
<dbReference type="CDD" id="cd12717">
    <property type="entry name" value="RRM_ETP1"/>
    <property type="match status" value="1"/>
</dbReference>
<feature type="region of interest" description="Disordered" evidence="6">
    <location>
        <begin position="710"/>
        <end position="745"/>
    </location>
</feature>
<feature type="region of interest" description="Disordered" evidence="6">
    <location>
        <begin position="15"/>
        <end position="67"/>
    </location>
</feature>
<evidence type="ECO:0000259" key="8">
    <source>
        <dbReference type="PROSITE" id="PS50271"/>
    </source>
</evidence>
<dbReference type="CDD" id="cd16457">
    <property type="entry name" value="RING-H2_BRAP2"/>
    <property type="match status" value="1"/>
</dbReference>
<keyword evidence="5" id="KW-0175">Coiled coil</keyword>
<dbReference type="PROSITE" id="PS50271">
    <property type="entry name" value="ZF_UBP"/>
    <property type="match status" value="1"/>
</dbReference>
<dbReference type="AlphaFoldDB" id="A0A9P7AWQ9"/>
<evidence type="ECO:0000256" key="2">
    <source>
        <dbReference type="ARBA" id="ARBA00022771"/>
    </source>
</evidence>
<evidence type="ECO:0000256" key="4">
    <source>
        <dbReference type="PROSITE-ProRule" id="PRU00502"/>
    </source>
</evidence>
<dbReference type="Proteomes" id="UP000785200">
    <property type="component" value="Unassembled WGS sequence"/>
</dbReference>
<dbReference type="PANTHER" id="PTHR24007">
    <property type="entry name" value="BRCA1-ASSOCIATED PROTEIN"/>
    <property type="match status" value="1"/>
</dbReference>
<name>A0A9P7AWQ9_9HELO</name>
<dbReference type="GO" id="GO:0005737">
    <property type="term" value="C:cytoplasm"/>
    <property type="evidence" value="ECO:0007669"/>
    <property type="project" value="TreeGrafter"/>
</dbReference>
<sequence>MPSYFYHLKFELYPYPRPPDERESSTTSTKGRVKAETAWVPPPGSDIFQTRDWPQHQRIRQEDETGTQLDRKEYEYLIGRSRQGLNDAAATANRRTVIDCGNSPGSTTNASKDNSPDTSIPVHVSTPTSDLCLLDSLLVARDQHIAAQDYRFGQLRVESVDIVEMDDNSERPGVRRGKSIINTADGMSAGLAANDSPVRVTRGRFEQLEGKNTEAGWGIVHLYRDGEETPELNGSADQSYSTIASAALAEGDEEKGKAEELAEDCTTLCVPAVPTYLTYNDFLGFAGKKAIEEISHFRMVMTGRSNRYMVLMKFRSSKAARRWQAEYDGKLFIEMEPETCHVLFVKSITLQAPTTSFPELSPHDPFTPSTHLKPFPPPTHSLVELPTCPVCLERMDDTTGLLTILCQHLFHCACLQKWRGRGCPVCRFPNSPLTLPTQSPYDPDYEPPFGVGDASLCSVCDCTEDLWICLICGKTGCGRYRGGHAKDHWKESAHNFALEIETQHVWDYAEDAWVHRLIREKGDSKLIELPSSRSGLGRMGSGGHGHGEREMVPIEKLEHIGLEYTHLLTSQLESQRVYFEELVGKAVAKASAASSAASSASHRAEEAISQLNDLQLAHNHLKDEVVVNLEKDLAREKKRAEKSAELARGFGRSLTEEKEVNRGLLQRIDHVNGSMAAISKEMTALREENADLKEQNRDLLFSITASSKIQDMQEHGGELEEGEIEAGTLSLPPEKKGRGKGKAKK</sequence>
<organism evidence="9 10">
    <name type="scientific">Hyphodiscus hymeniophilus</name>
    <dbReference type="NCBI Taxonomy" id="353542"/>
    <lineage>
        <taxon>Eukaryota</taxon>
        <taxon>Fungi</taxon>
        <taxon>Dikarya</taxon>
        <taxon>Ascomycota</taxon>
        <taxon>Pezizomycotina</taxon>
        <taxon>Leotiomycetes</taxon>
        <taxon>Helotiales</taxon>
        <taxon>Hyphodiscaceae</taxon>
        <taxon>Hyphodiscus</taxon>
    </lineage>
</organism>
<keyword evidence="10" id="KW-1185">Reference proteome</keyword>
<dbReference type="InterPro" id="IPR001607">
    <property type="entry name" value="Znf_UBP"/>
</dbReference>
<feature type="coiled-coil region" evidence="5">
    <location>
        <begin position="604"/>
        <end position="646"/>
    </location>
</feature>
<dbReference type="EMBL" id="VNKQ01000009">
    <property type="protein sequence ID" value="KAG0648642.1"/>
    <property type="molecule type" value="Genomic_DNA"/>
</dbReference>
<dbReference type="PANTHER" id="PTHR24007:SF7">
    <property type="entry name" value="BRCA1-ASSOCIATED PROTEIN"/>
    <property type="match status" value="1"/>
</dbReference>
<feature type="region of interest" description="Disordered" evidence="6">
    <location>
        <begin position="97"/>
        <end position="121"/>
    </location>
</feature>
<evidence type="ECO:0000259" key="7">
    <source>
        <dbReference type="PROSITE" id="PS50089"/>
    </source>
</evidence>
<dbReference type="GO" id="GO:0008270">
    <property type="term" value="F:zinc ion binding"/>
    <property type="evidence" value="ECO:0007669"/>
    <property type="project" value="UniProtKB-KW"/>
</dbReference>
<evidence type="ECO:0000256" key="1">
    <source>
        <dbReference type="ARBA" id="ARBA00022723"/>
    </source>
</evidence>
<dbReference type="Pfam" id="PF07576">
    <property type="entry name" value="BRAP2"/>
    <property type="match status" value="1"/>
</dbReference>
<feature type="domain" description="RING-type" evidence="7">
    <location>
        <begin position="388"/>
        <end position="427"/>
    </location>
</feature>
<keyword evidence="3" id="KW-0862">Zinc</keyword>
<dbReference type="Pfam" id="PF13639">
    <property type="entry name" value="zf-RING_2"/>
    <property type="match status" value="1"/>
</dbReference>
<feature type="domain" description="UBP-type" evidence="8">
    <location>
        <begin position="424"/>
        <end position="533"/>
    </location>
</feature>
<keyword evidence="1" id="KW-0479">Metal-binding</keyword>
<feature type="coiled-coil region" evidence="5">
    <location>
        <begin position="675"/>
        <end position="702"/>
    </location>
</feature>
<dbReference type="PROSITE" id="PS50089">
    <property type="entry name" value="ZF_RING_2"/>
    <property type="match status" value="1"/>
</dbReference>
<gene>
    <name evidence="9" type="ORF">D0Z07_4680</name>
</gene>
<accession>A0A9P7AWQ9</accession>
<keyword evidence="2 4" id="KW-0863">Zinc-finger</keyword>
<dbReference type="GO" id="GO:0061630">
    <property type="term" value="F:ubiquitin protein ligase activity"/>
    <property type="evidence" value="ECO:0007669"/>
    <property type="project" value="TreeGrafter"/>
</dbReference>
<dbReference type="InterPro" id="IPR034931">
    <property type="entry name" value="ETP1_RRM"/>
</dbReference>
<dbReference type="GO" id="GO:0007265">
    <property type="term" value="P:Ras protein signal transduction"/>
    <property type="evidence" value="ECO:0007669"/>
    <property type="project" value="TreeGrafter"/>
</dbReference>
<comment type="caution">
    <text evidence="9">The sequence shown here is derived from an EMBL/GenBank/DDBJ whole genome shotgun (WGS) entry which is preliminary data.</text>
</comment>
<dbReference type="GO" id="GO:0016567">
    <property type="term" value="P:protein ubiquitination"/>
    <property type="evidence" value="ECO:0007669"/>
    <property type="project" value="TreeGrafter"/>
</dbReference>
<dbReference type="InterPro" id="IPR047243">
    <property type="entry name" value="RING-H2_BRAP2"/>
</dbReference>
<evidence type="ECO:0000313" key="9">
    <source>
        <dbReference type="EMBL" id="KAG0648642.1"/>
    </source>
</evidence>
<dbReference type="SUPFAM" id="SSF57850">
    <property type="entry name" value="RING/U-box"/>
    <property type="match status" value="2"/>
</dbReference>
<dbReference type="Pfam" id="PF02148">
    <property type="entry name" value="zf-UBP"/>
    <property type="match status" value="1"/>
</dbReference>
<evidence type="ECO:0000256" key="3">
    <source>
        <dbReference type="ARBA" id="ARBA00022833"/>
    </source>
</evidence>
<feature type="compositionally biased region" description="Basic and acidic residues" evidence="6">
    <location>
        <begin position="53"/>
        <end position="67"/>
    </location>
</feature>
<evidence type="ECO:0000313" key="10">
    <source>
        <dbReference type="Proteomes" id="UP000785200"/>
    </source>
</evidence>